<sequence>EARCRSRRPRPTKLELSPELRRALEERLKEDHSPEQIAGWLRIRYPDNEAMHVSHETIYRALYVQARGTLRRELTRHLRRGRSRRYARSQSSKGQGQGKLTGMAMISERPPEIEDRAVPGHWEGDLLMGGRRSAIATLVERQTRYCQLVALPEGSGAVEVCEALKQSITTLPAELRRSLTWDQGSEMGEHRRFSVESGVEVYFCDPQSPWQRGSNENTNGLLRQYFPKGESLAGVGQERLGEVAERLNRRPRKTLGFATPAERLAELIDGLNRAAER</sequence>
<dbReference type="GO" id="GO:0004803">
    <property type="term" value="F:transposase activity"/>
    <property type="evidence" value="ECO:0007669"/>
    <property type="project" value="InterPro"/>
</dbReference>
<dbReference type="GO" id="GO:0015074">
    <property type="term" value="P:DNA integration"/>
    <property type="evidence" value="ECO:0007669"/>
    <property type="project" value="InterPro"/>
</dbReference>
<dbReference type="InterPro" id="IPR036397">
    <property type="entry name" value="RNaseH_sf"/>
</dbReference>
<dbReference type="Pfam" id="PF00665">
    <property type="entry name" value="rve"/>
    <property type="match status" value="1"/>
</dbReference>
<dbReference type="InterPro" id="IPR051917">
    <property type="entry name" value="Transposase-Integrase"/>
</dbReference>
<dbReference type="GO" id="GO:0003677">
    <property type="term" value="F:DNA binding"/>
    <property type="evidence" value="ECO:0007669"/>
    <property type="project" value="InterPro"/>
</dbReference>
<dbReference type="NCBIfam" id="NF033563">
    <property type="entry name" value="transpos_IS30"/>
    <property type="match status" value="1"/>
</dbReference>
<dbReference type="InterPro" id="IPR053392">
    <property type="entry name" value="Transposase_IS30-like"/>
</dbReference>
<dbReference type="PANTHER" id="PTHR10948:SF23">
    <property type="entry name" value="TRANSPOSASE INSI FOR INSERTION SEQUENCE ELEMENT IS30A-RELATED"/>
    <property type="match status" value="1"/>
</dbReference>
<evidence type="ECO:0000256" key="2">
    <source>
        <dbReference type="ARBA" id="ARBA00006363"/>
    </source>
</evidence>
<evidence type="ECO:0000259" key="4">
    <source>
        <dbReference type="PROSITE" id="PS50994"/>
    </source>
</evidence>
<feature type="region of interest" description="Disordered" evidence="3">
    <location>
        <begin position="79"/>
        <end position="100"/>
    </location>
</feature>
<evidence type="ECO:0000256" key="3">
    <source>
        <dbReference type="SAM" id="MobiDB-lite"/>
    </source>
</evidence>
<dbReference type="Gene3D" id="3.30.420.10">
    <property type="entry name" value="Ribonuclease H-like superfamily/Ribonuclease H"/>
    <property type="match status" value="1"/>
</dbReference>
<accession>A0A0F9G131</accession>
<feature type="non-terminal residue" evidence="5">
    <location>
        <position position="1"/>
    </location>
</feature>
<organism evidence="5">
    <name type="scientific">marine sediment metagenome</name>
    <dbReference type="NCBI Taxonomy" id="412755"/>
    <lineage>
        <taxon>unclassified sequences</taxon>
        <taxon>metagenomes</taxon>
        <taxon>ecological metagenomes</taxon>
    </lineage>
</organism>
<dbReference type="InterPro" id="IPR001584">
    <property type="entry name" value="Integrase_cat-core"/>
</dbReference>
<protein>
    <recommendedName>
        <fullName evidence="4">Integrase catalytic domain-containing protein</fullName>
    </recommendedName>
</protein>
<comment type="caution">
    <text evidence="5">The sequence shown here is derived from an EMBL/GenBank/DDBJ whole genome shotgun (WGS) entry which is preliminary data.</text>
</comment>
<dbReference type="PROSITE" id="PS50994">
    <property type="entry name" value="INTEGRASE"/>
    <property type="match status" value="1"/>
</dbReference>
<feature type="domain" description="Integrase catalytic" evidence="4">
    <location>
        <begin position="106"/>
        <end position="268"/>
    </location>
</feature>
<dbReference type="PROSITE" id="PS01043">
    <property type="entry name" value="TRANSPOSASE_IS30"/>
    <property type="match status" value="1"/>
</dbReference>
<proteinExistence type="inferred from homology"/>
<dbReference type="InterPro" id="IPR012337">
    <property type="entry name" value="RNaseH-like_sf"/>
</dbReference>
<dbReference type="PANTHER" id="PTHR10948">
    <property type="entry name" value="TRANSPOSASE"/>
    <property type="match status" value="1"/>
</dbReference>
<evidence type="ECO:0000313" key="5">
    <source>
        <dbReference type="EMBL" id="KKL57097.1"/>
    </source>
</evidence>
<reference evidence="5" key="1">
    <citation type="journal article" date="2015" name="Nature">
        <title>Complex archaea that bridge the gap between prokaryotes and eukaryotes.</title>
        <authorList>
            <person name="Spang A."/>
            <person name="Saw J.H."/>
            <person name="Jorgensen S.L."/>
            <person name="Zaremba-Niedzwiedzka K."/>
            <person name="Martijn J."/>
            <person name="Lind A.E."/>
            <person name="van Eijk R."/>
            <person name="Schleper C."/>
            <person name="Guy L."/>
            <person name="Ettema T.J."/>
        </authorList>
    </citation>
    <scope>NUCLEOTIDE SEQUENCE</scope>
</reference>
<name>A0A0F9G131_9ZZZZ</name>
<comment type="similarity">
    <text evidence="2">Belongs to the transposase IS30 family.</text>
</comment>
<dbReference type="SUPFAM" id="SSF53098">
    <property type="entry name" value="Ribonuclease H-like"/>
    <property type="match status" value="1"/>
</dbReference>
<dbReference type="GO" id="GO:0005829">
    <property type="term" value="C:cytosol"/>
    <property type="evidence" value="ECO:0007669"/>
    <property type="project" value="TreeGrafter"/>
</dbReference>
<dbReference type="AlphaFoldDB" id="A0A0F9G131"/>
<dbReference type="InterPro" id="IPR001598">
    <property type="entry name" value="Transposase_IS30_CS"/>
</dbReference>
<gene>
    <name evidence="5" type="ORF">LCGC14_2238810</name>
</gene>
<comment type="function">
    <text evidence="1">Required for the transposition of the insertion element.</text>
</comment>
<dbReference type="EMBL" id="LAZR01030281">
    <property type="protein sequence ID" value="KKL57097.1"/>
    <property type="molecule type" value="Genomic_DNA"/>
</dbReference>
<evidence type="ECO:0000256" key="1">
    <source>
        <dbReference type="ARBA" id="ARBA00002190"/>
    </source>
</evidence>
<dbReference type="GO" id="GO:0006313">
    <property type="term" value="P:DNA transposition"/>
    <property type="evidence" value="ECO:0007669"/>
    <property type="project" value="InterPro"/>
</dbReference>